<evidence type="ECO:0000256" key="4">
    <source>
        <dbReference type="ARBA" id="ARBA00022640"/>
    </source>
</evidence>
<evidence type="ECO:0000313" key="6">
    <source>
        <dbReference type="EMBL" id="AWT38151.1"/>
    </source>
</evidence>
<comment type="subcellular location">
    <subcellularLocation>
        <location evidence="1">Plastid</location>
    </subcellularLocation>
</comment>
<reference evidence="6" key="1">
    <citation type="journal article" date="2018" name="Adv. Bot. Res.">
        <title>Evolution of the Plastid Genomes in Diatoms.</title>
        <authorList>
            <person name="Yu M."/>
            <person name="Ashworth M.P."/>
            <person name="Hajrah N.H."/>
            <person name="Khiyami M.A."/>
            <person name="Sabir M.J."/>
            <person name="Alhebshi A.M."/>
            <person name="Al-Malki A.L."/>
            <person name="Sabir J.S.M."/>
            <person name="Theriot E.C."/>
            <person name="Jansen R.K."/>
        </authorList>
    </citation>
    <scope>NUCLEOTIDE SEQUENCE</scope>
</reference>
<sequence>MNNFWDNIFRYPRFFITSFAGLIVIILTPFINLYKTSRLKTPLILIFIILLILLYFVLVSMLSL</sequence>
<dbReference type="AlphaFoldDB" id="A0A2U9NM42"/>
<dbReference type="InterPro" id="IPR008470">
    <property type="entry name" value="Uncharacterised_Ycf33"/>
</dbReference>
<dbReference type="EMBL" id="MG755791">
    <property type="protein sequence ID" value="AWT38151.1"/>
    <property type="molecule type" value="Genomic_DNA"/>
</dbReference>
<feature type="transmembrane region" description="Helical" evidence="5">
    <location>
        <begin position="12"/>
        <end position="31"/>
    </location>
</feature>
<name>A0A2U9NM42_9STRA</name>
<comment type="similarity">
    <text evidence="2">Belongs to the ycf33 family.</text>
</comment>
<dbReference type="GO" id="GO:0009536">
    <property type="term" value="C:plastid"/>
    <property type="evidence" value="ECO:0007669"/>
    <property type="project" value="UniProtKB-SubCell"/>
</dbReference>
<keyword evidence="6" id="KW-0150">Chloroplast</keyword>
<keyword evidence="5" id="KW-0812">Transmembrane</keyword>
<feature type="transmembrane region" description="Helical" evidence="5">
    <location>
        <begin position="43"/>
        <end position="62"/>
    </location>
</feature>
<proteinExistence type="inferred from homology"/>
<protein>
    <recommendedName>
        <fullName evidence="3">Uncharacterized protein ycf33</fullName>
    </recommendedName>
</protein>
<gene>
    <name evidence="6" type="primary">ycf33</name>
</gene>
<dbReference type="Pfam" id="PF05421">
    <property type="entry name" value="DUF751"/>
    <property type="match status" value="1"/>
</dbReference>
<geneLocation type="chloroplast" evidence="6"/>
<evidence type="ECO:0000256" key="5">
    <source>
        <dbReference type="SAM" id="Phobius"/>
    </source>
</evidence>
<keyword evidence="4 6" id="KW-0934">Plastid</keyword>
<accession>A0A2U9NM42</accession>
<keyword evidence="5" id="KW-1133">Transmembrane helix</keyword>
<evidence type="ECO:0000256" key="3">
    <source>
        <dbReference type="ARBA" id="ARBA00021584"/>
    </source>
</evidence>
<evidence type="ECO:0000256" key="2">
    <source>
        <dbReference type="ARBA" id="ARBA00010985"/>
    </source>
</evidence>
<organism evidence="6">
    <name type="scientific">Proboscia sp</name>
    <dbReference type="NCBI Taxonomy" id="1923967"/>
    <lineage>
        <taxon>Eukaryota</taxon>
        <taxon>Sar</taxon>
        <taxon>Stramenopiles</taxon>
        <taxon>Ochrophyta</taxon>
        <taxon>Bacillariophyta</taxon>
        <taxon>Coscinodiscophyceae</taxon>
        <taxon>Rhizosoleniophycidae</taxon>
        <taxon>Rhizosoleniales</taxon>
        <taxon>Rhizosoleniaceae</taxon>
        <taxon>Proboscia</taxon>
    </lineage>
</organism>
<evidence type="ECO:0000256" key="1">
    <source>
        <dbReference type="ARBA" id="ARBA00004474"/>
    </source>
</evidence>
<keyword evidence="5" id="KW-0472">Membrane</keyword>